<dbReference type="AlphaFoldDB" id="A0A136J4D9"/>
<sequence>MPSAATRKKNKERQAAKDRVAQALKRLHPTWAASNVHVVDREHEVQPPDSGSGALMNVLLASTAPCSPADMASLSQMTQAVGLDCQFTFDRATSCICTRAKEHDIEQVVHLFQRVVDNETALHGGLTAQDTQHSHAAEPEGYDSASEDEPLVFW</sequence>
<name>A0A136J4D9_9PEZI</name>
<feature type="compositionally biased region" description="Acidic residues" evidence="1">
    <location>
        <begin position="145"/>
        <end position="154"/>
    </location>
</feature>
<protein>
    <submittedName>
        <fullName evidence="2">Uncharacterized protein</fullName>
    </submittedName>
</protein>
<accession>A0A136J4D9</accession>
<evidence type="ECO:0000256" key="1">
    <source>
        <dbReference type="SAM" id="MobiDB-lite"/>
    </source>
</evidence>
<evidence type="ECO:0000313" key="2">
    <source>
        <dbReference type="EMBL" id="KXJ92032.1"/>
    </source>
</evidence>
<proteinExistence type="predicted"/>
<dbReference type="Proteomes" id="UP000070501">
    <property type="component" value="Unassembled WGS sequence"/>
</dbReference>
<reference evidence="3" key="1">
    <citation type="submission" date="2016-02" db="EMBL/GenBank/DDBJ databases">
        <title>Draft genome sequence of Microdochium bolleyi, a fungal endophyte of beachgrass.</title>
        <authorList>
            <consortium name="DOE Joint Genome Institute"/>
            <person name="David A.S."/>
            <person name="May G."/>
            <person name="Haridas S."/>
            <person name="Lim J."/>
            <person name="Wang M."/>
            <person name="Labutti K."/>
            <person name="Lipzen A."/>
            <person name="Barry K."/>
            <person name="Grigoriev I.V."/>
        </authorList>
    </citation>
    <scope>NUCLEOTIDE SEQUENCE [LARGE SCALE GENOMIC DNA]</scope>
    <source>
        <strain evidence="3">J235TASD1</strain>
    </source>
</reference>
<dbReference type="EMBL" id="KQ964249">
    <property type="protein sequence ID" value="KXJ92032.1"/>
    <property type="molecule type" value="Genomic_DNA"/>
</dbReference>
<gene>
    <name evidence="2" type="ORF">Micbo1qcDRAFT_175037</name>
</gene>
<dbReference type="OrthoDB" id="10437283at2759"/>
<feature type="region of interest" description="Disordered" evidence="1">
    <location>
        <begin position="127"/>
        <end position="154"/>
    </location>
</feature>
<dbReference type="InParanoid" id="A0A136J4D9"/>
<organism evidence="2 3">
    <name type="scientific">Microdochium bolleyi</name>
    <dbReference type="NCBI Taxonomy" id="196109"/>
    <lineage>
        <taxon>Eukaryota</taxon>
        <taxon>Fungi</taxon>
        <taxon>Dikarya</taxon>
        <taxon>Ascomycota</taxon>
        <taxon>Pezizomycotina</taxon>
        <taxon>Sordariomycetes</taxon>
        <taxon>Xylariomycetidae</taxon>
        <taxon>Xylariales</taxon>
        <taxon>Microdochiaceae</taxon>
        <taxon>Microdochium</taxon>
    </lineage>
</organism>
<keyword evidence="3" id="KW-1185">Reference proteome</keyword>
<evidence type="ECO:0000313" key="3">
    <source>
        <dbReference type="Proteomes" id="UP000070501"/>
    </source>
</evidence>